<evidence type="ECO:0000313" key="3">
    <source>
        <dbReference type="Proteomes" id="UP000314986"/>
    </source>
</evidence>
<reference evidence="3" key="1">
    <citation type="journal article" date="2006" name="Science">
        <title>Ancient noncoding elements conserved in the human genome.</title>
        <authorList>
            <person name="Venkatesh B."/>
            <person name="Kirkness E.F."/>
            <person name="Loh Y.H."/>
            <person name="Halpern A.L."/>
            <person name="Lee A.P."/>
            <person name="Johnson J."/>
            <person name="Dandona N."/>
            <person name="Viswanathan L.D."/>
            <person name="Tay A."/>
            <person name="Venter J.C."/>
            <person name="Strausberg R.L."/>
            <person name="Brenner S."/>
        </authorList>
    </citation>
    <scope>NUCLEOTIDE SEQUENCE [LARGE SCALE GENOMIC DNA]</scope>
</reference>
<proteinExistence type="predicted"/>
<reference evidence="3" key="2">
    <citation type="journal article" date="2007" name="PLoS Biol.">
        <title>Survey sequencing and comparative analysis of the elephant shark (Callorhinchus milii) genome.</title>
        <authorList>
            <person name="Venkatesh B."/>
            <person name="Kirkness E.F."/>
            <person name="Loh Y.H."/>
            <person name="Halpern A.L."/>
            <person name="Lee A.P."/>
            <person name="Johnson J."/>
            <person name="Dandona N."/>
            <person name="Viswanathan L.D."/>
            <person name="Tay A."/>
            <person name="Venter J.C."/>
            <person name="Strausberg R.L."/>
            <person name="Brenner S."/>
        </authorList>
    </citation>
    <scope>NUCLEOTIDE SEQUENCE [LARGE SCALE GENOMIC DNA]</scope>
</reference>
<dbReference type="STRING" id="7868.ENSCMIP00000004037"/>
<evidence type="ECO:0000256" key="1">
    <source>
        <dbReference type="SAM" id="MobiDB-lite"/>
    </source>
</evidence>
<dbReference type="InParanoid" id="A0A4W3GLS3"/>
<dbReference type="AlphaFoldDB" id="A0A4W3GLS3"/>
<keyword evidence="3" id="KW-1185">Reference proteome</keyword>
<sequence length="165" mass="19026">MCNHYRKPYDEFRRGLFLTDNICLFLRIFLICSDPLNYSIANYWVIRSSLILGLCVSDKQVHSSNSERESLVAWVREVEEENQQLRLQLSDWPKQSAASSRESGSWPEDEGNHTECVKQPVVEKCELIHVAIVCAGHNASRDVVTLVKSILFHREVFKMIRDSIG</sequence>
<reference evidence="2" key="5">
    <citation type="submission" date="2025-09" db="UniProtKB">
        <authorList>
            <consortium name="Ensembl"/>
        </authorList>
    </citation>
    <scope>IDENTIFICATION</scope>
</reference>
<dbReference type="Ensembl" id="ENSCMIT00000004189.1">
    <property type="protein sequence ID" value="ENSCMIP00000004037.1"/>
    <property type="gene ID" value="ENSCMIG00000002417.1"/>
</dbReference>
<name>A0A4W3GLS3_CALMI</name>
<reference evidence="2" key="4">
    <citation type="submission" date="2025-08" db="UniProtKB">
        <authorList>
            <consortium name="Ensembl"/>
        </authorList>
    </citation>
    <scope>IDENTIFICATION</scope>
</reference>
<feature type="region of interest" description="Disordered" evidence="1">
    <location>
        <begin position="91"/>
        <end position="113"/>
    </location>
</feature>
<evidence type="ECO:0000313" key="2">
    <source>
        <dbReference type="Ensembl" id="ENSCMIP00000004037.1"/>
    </source>
</evidence>
<dbReference type="GeneTree" id="ENSGT01110000271753"/>
<dbReference type="Proteomes" id="UP000314986">
    <property type="component" value="Unassembled WGS sequence"/>
</dbReference>
<protein>
    <submittedName>
        <fullName evidence="2">Uncharacterized protein</fullName>
    </submittedName>
</protein>
<accession>A0A4W3GLS3</accession>
<organism evidence="2 3">
    <name type="scientific">Callorhinchus milii</name>
    <name type="common">Ghost shark</name>
    <dbReference type="NCBI Taxonomy" id="7868"/>
    <lineage>
        <taxon>Eukaryota</taxon>
        <taxon>Metazoa</taxon>
        <taxon>Chordata</taxon>
        <taxon>Craniata</taxon>
        <taxon>Vertebrata</taxon>
        <taxon>Chondrichthyes</taxon>
        <taxon>Holocephali</taxon>
        <taxon>Chimaeriformes</taxon>
        <taxon>Callorhinchidae</taxon>
        <taxon>Callorhinchus</taxon>
    </lineage>
</organism>
<reference evidence="3" key="3">
    <citation type="journal article" date="2014" name="Nature">
        <title>Elephant shark genome provides unique insights into gnathostome evolution.</title>
        <authorList>
            <consortium name="International Elephant Shark Genome Sequencing Consortium"/>
            <person name="Venkatesh B."/>
            <person name="Lee A.P."/>
            <person name="Ravi V."/>
            <person name="Maurya A.K."/>
            <person name="Lian M.M."/>
            <person name="Swann J.B."/>
            <person name="Ohta Y."/>
            <person name="Flajnik M.F."/>
            <person name="Sutoh Y."/>
            <person name="Kasahara M."/>
            <person name="Hoon S."/>
            <person name="Gangu V."/>
            <person name="Roy S.W."/>
            <person name="Irimia M."/>
            <person name="Korzh V."/>
            <person name="Kondrychyn I."/>
            <person name="Lim Z.W."/>
            <person name="Tay B.H."/>
            <person name="Tohari S."/>
            <person name="Kong K.W."/>
            <person name="Ho S."/>
            <person name="Lorente-Galdos B."/>
            <person name="Quilez J."/>
            <person name="Marques-Bonet T."/>
            <person name="Raney B.J."/>
            <person name="Ingham P.W."/>
            <person name="Tay A."/>
            <person name="Hillier L.W."/>
            <person name="Minx P."/>
            <person name="Boehm T."/>
            <person name="Wilson R.K."/>
            <person name="Brenner S."/>
            <person name="Warren W.C."/>
        </authorList>
    </citation>
    <scope>NUCLEOTIDE SEQUENCE [LARGE SCALE GENOMIC DNA]</scope>
</reference>